<reference evidence="1 2" key="1">
    <citation type="journal article" date="2013" name="Nature">
        <title>The genomes of four tapeworm species reveal adaptations to parasitism.</title>
        <authorList>
            <person name="Tsai I.J."/>
            <person name="Zarowiecki M."/>
            <person name="Holroyd N."/>
            <person name="Garciarrubio A."/>
            <person name="Sanchez-Flores A."/>
            <person name="Brooks K.L."/>
            <person name="Tracey A."/>
            <person name="Bobes R.J."/>
            <person name="Fragoso G."/>
            <person name="Sciutto E."/>
            <person name="Aslett M."/>
            <person name="Beasley H."/>
            <person name="Bennett H.M."/>
            <person name="Cai J."/>
            <person name="Camicia F."/>
            <person name="Clark R."/>
            <person name="Cucher M."/>
            <person name="De Silva N."/>
            <person name="Day T.A."/>
            <person name="Deplazes P."/>
            <person name="Estrada K."/>
            <person name="Fernandez C."/>
            <person name="Holland P.W."/>
            <person name="Hou J."/>
            <person name="Hu S."/>
            <person name="Huckvale T."/>
            <person name="Hung S.S."/>
            <person name="Kamenetzky L."/>
            <person name="Keane J.A."/>
            <person name="Kiss F."/>
            <person name="Koziol U."/>
            <person name="Lambert O."/>
            <person name="Liu K."/>
            <person name="Luo X."/>
            <person name="Luo Y."/>
            <person name="Macchiaroli N."/>
            <person name="Nichol S."/>
            <person name="Paps J."/>
            <person name="Parkinson J."/>
            <person name="Pouchkina-Stantcheva N."/>
            <person name="Riddiford N."/>
            <person name="Rosenzvit M."/>
            <person name="Salinas G."/>
            <person name="Wasmuth J.D."/>
            <person name="Zamanian M."/>
            <person name="Zheng Y."/>
            <person name="Cai X."/>
            <person name="Soberon X."/>
            <person name="Olson P.D."/>
            <person name="Laclette J.P."/>
            <person name="Brehm K."/>
            <person name="Berriman M."/>
            <person name="Garciarrubio A."/>
            <person name="Bobes R.J."/>
            <person name="Fragoso G."/>
            <person name="Sanchez-Flores A."/>
            <person name="Estrada K."/>
            <person name="Cevallos M.A."/>
            <person name="Morett E."/>
            <person name="Gonzalez V."/>
            <person name="Portillo T."/>
            <person name="Ochoa-Leyva A."/>
            <person name="Jose M.V."/>
            <person name="Sciutto E."/>
            <person name="Landa A."/>
            <person name="Jimenez L."/>
            <person name="Valdes V."/>
            <person name="Carrero J.C."/>
            <person name="Larralde C."/>
            <person name="Morales-Montor J."/>
            <person name="Limon-Lason J."/>
            <person name="Soberon X."/>
            <person name="Laclette J.P."/>
        </authorList>
    </citation>
    <scope>NUCLEOTIDE SEQUENCE [LARGE SCALE GENOMIC DNA]</scope>
</reference>
<reference evidence="1" key="2">
    <citation type="submission" date="2014-06" db="EMBL/GenBank/DDBJ databases">
        <authorList>
            <person name="Aslett M."/>
        </authorList>
    </citation>
    <scope>NUCLEOTIDE SEQUENCE</scope>
</reference>
<accession>A0A068WY09</accession>
<dbReference type="EMBL" id="LK028590">
    <property type="protein sequence ID" value="CDS23335.1"/>
    <property type="molecule type" value="Genomic_DNA"/>
</dbReference>
<organism evidence="1">
    <name type="scientific">Echinococcus granulosus</name>
    <name type="common">Hydatid tapeworm</name>
    <dbReference type="NCBI Taxonomy" id="6210"/>
    <lineage>
        <taxon>Eukaryota</taxon>
        <taxon>Metazoa</taxon>
        <taxon>Spiralia</taxon>
        <taxon>Lophotrochozoa</taxon>
        <taxon>Platyhelminthes</taxon>
        <taxon>Cestoda</taxon>
        <taxon>Eucestoda</taxon>
        <taxon>Cyclophyllidea</taxon>
        <taxon>Taeniidae</taxon>
        <taxon>Echinococcus</taxon>
        <taxon>Echinococcus granulosus group</taxon>
    </lineage>
</organism>
<dbReference type="WBParaSite" id="EgrG_002039200">
    <property type="protein sequence ID" value="EgrG_002039200"/>
    <property type="gene ID" value="EgrG_002039200"/>
</dbReference>
<protein>
    <submittedName>
        <fullName evidence="1 3">Uncharacterized protein</fullName>
    </submittedName>
</protein>
<sequence length="184" mass="20032">MYLWKTNAFQTEEGELWSQSTASPCYPTPYRVVPCCAVTCAAVPFEHPHWLSRLDQLVSLSPPVIAPSVINTTKLMGMSALLSVLVAVFNTILPPPPPLSSTLQITPFLLSFLKWEEWNNNGTLIVGSCHGGNGITTVCPQHDTSTSTSTCITDLAVSFTGETDDLRHPQIVFKGQTIRLSPST</sequence>
<dbReference type="AlphaFoldDB" id="A0A068WY09"/>
<proteinExistence type="predicted"/>
<name>A0A068WY09_ECHGR</name>
<evidence type="ECO:0000313" key="1">
    <source>
        <dbReference type="EMBL" id="CDS23335.1"/>
    </source>
</evidence>
<evidence type="ECO:0000313" key="2">
    <source>
        <dbReference type="Proteomes" id="UP000492820"/>
    </source>
</evidence>
<evidence type="ECO:0000313" key="3">
    <source>
        <dbReference type="WBParaSite" id="EgrG_002039200"/>
    </source>
</evidence>
<dbReference type="Proteomes" id="UP000492820">
    <property type="component" value="Unassembled WGS sequence"/>
</dbReference>
<gene>
    <name evidence="1" type="ORF">EgrG_002039200</name>
</gene>
<reference evidence="3" key="3">
    <citation type="submission" date="2020-10" db="UniProtKB">
        <authorList>
            <consortium name="WormBaseParasite"/>
        </authorList>
    </citation>
    <scope>IDENTIFICATION</scope>
</reference>